<dbReference type="EMBL" id="JBHSAM010000023">
    <property type="protein sequence ID" value="MFC4100230.1"/>
    <property type="molecule type" value="Genomic_DNA"/>
</dbReference>
<dbReference type="Pfam" id="PF12833">
    <property type="entry name" value="HTH_18"/>
    <property type="match status" value="1"/>
</dbReference>
<dbReference type="InterPro" id="IPR009057">
    <property type="entry name" value="Homeodomain-like_sf"/>
</dbReference>
<protein>
    <submittedName>
        <fullName evidence="5">AraC family transcriptional regulator</fullName>
    </submittedName>
</protein>
<keyword evidence="1" id="KW-0805">Transcription regulation</keyword>
<dbReference type="SUPFAM" id="SSF46689">
    <property type="entry name" value="Homeodomain-like"/>
    <property type="match status" value="2"/>
</dbReference>
<evidence type="ECO:0000256" key="1">
    <source>
        <dbReference type="ARBA" id="ARBA00023015"/>
    </source>
</evidence>
<dbReference type="InterPro" id="IPR018062">
    <property type="entry name" value="HTH_AraC-typ_CS"/>
</dbReference>
<proteinExistence type="predicted"/>
<keyword evidence="2" id="KW-0238">DNA-binding</keyword>
<dbReference type="Gene3D" id="2.60.120.10">
    <property type="entry name" value="Jelly Rolls"/>
    <property type="match status" value="1"/>
</dbReference>
<dbReference type="SUPFAM" id="SSF51182">
    <property type="entry name" value="RmlC-like cupins"/>
    <property type="match status" value="1"/>
</dbReference>
<dbReference type="SMART" id="SM00342">
    <property type="entry name" value="HTH_ARAC"/>
    <property type="match status" value="1"/>
</dbReference>
<dbReference type="CDD" id="cd02208">
    <property type="entry name" value="cupin_RmlC-like"/>
    <property type="match status" value="1"/>
</dbReference>
<dbReference type="Pfam" id="PF02311">
    <property type="entry name" value="AraC_binding"/>
    <property type="match status" value="1"/>
</dbReference>
<feature type="domain" description="HTH araC/xylS-type" evidence="4">
    <location>
        <begin position="227"/>
        <end position="325"/>
    </location>
</feature>
<evidence type="ECO:0000259" key="4">
    <source>
        <dbReference type="PROSITE" id="PS01124"/>
    </source>
</evidence>
<reference evidence="6" key="1">
    <citation type="journal article" date="2019" name="Int. J. Syst. Evol. Microbiol.">
        <title>The Global Catalogue of Microorganisms (GCM) 10K type strain sequencing project: providing services to taxonomists for standard genome sequencing and annotation.</title>
        <authorList>
            <consortium name="The Broad Institute Genomics Platform"/>
            <consortium name="The Broad Institute Genome Sequencing Center for Infectious Disease"/>
            <person name="Wu L."/>
            <person name="Ma J."/>
        </authorList>
    </citation>
    <scope>NUCLEOTIDE SEQUENCE [LARGE SCALE GENOMIC DNA]</scope>
    <source>
        <strain evidence="6">IBRC-M 10987</strain>
    </source>
</reference>
<evidence type="ECO:0000313" key="5">
    <source>
        <dbReference type="EMBL" id="MFC4100230.1"/>
    </source>
</evidence>
<name>A0ABV8K0N1_9BACL</name>
<organism evidence="5 6">
    <name type="scientific">Paenibacillus xanthanilyticus</name>
    <dbReference type="NCBI Taxonomy" id="1783531"/>
    <lineage>
        <taxon>Bacteria</taxon>
        <taxon>Bacillati</taxon>
        <taxon>Bacillota</taxon>
        <taxon>Bacilli</taxon>
        <taxon>Bacillales</taxon>
        <taxon>Paenibacillaceae</taxon>
        <taxon>Paenibacillus</taxon>
    </lineage>
</organism>
<dbReference type="Proteomes" id="UP001595715">
    <property type="component" value="Unassembled WGS sequence"/>
</dbReference>
<comment type="caution">
    <text evidence="5">The sequence shown here is derived from an EMBL/GenBank/DDBJ whole genome shotgun (WGS) entry which is preliminary data.</text>
</comment>
<dbReference type="InterPro" id="IPR018060">
    <property type="entry name" value="HTH_AraC"/>
</dbReference>
<accession>A0ABV8K0N1</accession>
<keyword evidence="6" id="KW-1185">Reference proteome</keyword>
<dbReference type="PANTHER" id="PTHR43280">
    <property type="entry name" value="ARAC-FAMILY TRANSCRIPTIONAL REGULATOR"/>
    <property type="match status" value="1"/>
</dbReference>
<evidence type="ECO:0000256" key="3">
    <source>
        <dbReference type="ARBA" id="ARBA00023163"/>
    </source>
</evidence>
<dbReference type="Gene3D" id="1.10.10.60">
    <property type="entry name" value="Homeodomain-like"/>
    <property type="match status" value="1"/>
</dbReference>
<dbReference type="InterPro" id="IPR003313">
    <property type="entry name" value="AraC-bd"/>
</dbReference>
<evidence type="ECO:0000313" key="6">
    <source>
        <dbReference type="Proteomes" id="UP001595715"/>
    </source>
</evidence>
<dbReference type="PANTHER" id="PTHR43280:SF2">
    <property type="entry name" value="HTH-TYPE TRANSCRIPTIONAL REGULATOR EXSA"/>
    <property type="match status" value="1"/>
</dbReference>
<dbReference type="InterPro" id="IPR014710">
    <property type="entry name" value="RmlC-like_jellyroll"/>
</dbReference>
<gene>
    <name evidence="5" type="ORF">ACFOZ8_11300</name>
</gene>
<evidence type="ECO:0000256" key="2">
    <source>
        <dbReference type="ARBA" id="ARBA00023125"/>
    </source>
</evidence>
<dbReference type="RefSeq" id="WP_377718904.1">
    <property type="nucleotide sequence ID" value="NZ_JBHSAM010000023.1"/>
</dbReference>
<dbReference type="InterPro" id="IPR011051">
    <property type="entry name" value="RmlC_Cupin_sf"/>
</dbReference>
<sequence length="340" mass="39010">MKKQEEPGIAAAKEQLRQYDLFTRLWSNRRWDVLDRLDLQFRWGGYGVRVLRCHLTAFSPGQTISFHQHSEYELHFIPQGRGKVAFQHHEYELKAGMFYITGPGVMHQQWSDEEEPMYEFCLHVDIQPLDEGGAAVGAAWGETIERGEAEECVRLLGSSSAIPVADRFNAMNCFMDAYRIYDEQRVGFYTSLKSAIIQILLRAVRPFAPAEQTVSIPERDMNAHRYRQAKQYMEDNASRPITLEEVALAAGVSPRQLQRIFVQEGSLSFREELEEMRMTRICSDLAVSTKPIDAIAQAHGYANVNYLYPVFKKKFGLTPAAYRKRQAMAKTNPLQKETSE</sequence>
<keyword evidence="3" id="KW-0804">Transcription</keyword>
<dbReference type="PROSITE" id="PS00041">
    <property type="entry name" value="HTH_ARAC_FAMILY_1"/>
    <property type="match status" value="1"/>
</dbReference>
<dbReference type="PROSITE" id="PS01124">
    <property type="entry name" value="HTH_ARAC_FAMILY_2"/>
    <property type="match status" value="1"/>
</dbReference>